<dbReference type="PANTHER" id="PTHR45985">
    <property type="match status" value="1"/>
</dbReference>
<name>A0ABW3CQ58_9ACTN</name>
<dbReference type="InterPro" id="IPR011330">
    <property type="entry name" value="Glyco_hydro/deAcase_b/a-brl"/>
</dbReference>
<evidence type="ECO:0000313" key="2">
    <source>
        <dbReference type="Proteomes" id="UP001597083"/>
    </source>
</evidence>
<feature type="non-terminal residue" evidence="1">
    <location>
        <position position="1"/>
    </location>
</feature>
<reference evidence="2" key="1">
    <citation type="journal article" date="2019" name="Int. J. Syst. Evol. Microbiol.">
        <title>The Global Catalogue of Microorganisms (GCM) 10K type strain sequencing project: providing services to taxonomists for standard genome sequencing and annotation.</title>
        <authorList>
            <consortium name="The Broad Institute Genomics Platform"/>
            <consortium name="The Broad Institute Genome Sequencing Center for Infectious Disease"/>
            <person name="Wu L."/>
            <person name="Ma J."/>
        </authorList>
    </citation>
    <scope>NUCLEOTIDE SEQUENCE [LARGE SCALE GENOMIC DNA]</scope>
    <source>
        <strain evidence="2">JCM 31696</strain>
    </source>
</reference>
<organism evidence="1 2">
    <name type="scientific">Actinomadura adrarensis</name>
    <dbReference type="NCBI Taxonomy" id="1819600"/>
    <lineage>
        <taxon>Bacteria</taxon>
        <taxon>Bacillati</taxon>
        <taxon>Actinomycetota</taxon>
        <taxon>Actinomycetes</taxon>
        <taxon>Streptosporangiales</taxon>
        <taxon>Thermomonosporaceae</taxon>
        <taxon>Actinomadura</taxon>
    </lineage>
</organism>
<dbReference type="PANTHER" id="PTHR45985:SF3">
    <property type="entry name" value="CHITIN DEACETYLASE-LIKE 4"/>
    <property type="match status" value="1"/>
</dbReference>
<proteinExistence type="predicted"/>
<gene>
    <name evidence="1" type="ORF">ACFQ07_30815</name>
</gene>
<protein>
    <recommendedName>
        <fullName evidence="3">Polysaccharide deacetylase</fullName>
    </recommendedName>
</protein>
<accession>A0ABW3CQ58</accession>
<dbReference type="Proteomes" id="UP001597083">
    <property type="component" value="Unassembled WGS sequence"/>
</dbReference>
<dbReference type="SUPFAM" id="SSF88713">
    <property type="entry name" value="Glycoside hydrolase/deacetylase"/>
    <property type="match status" value="1"/>
</dbReference>
<evidence type="ECO:0000313" key="1">
    <source>
        <dbReference type="EMBL" id="MFD0856664.1"/>
    </source>
</evidence>
<evidence type="ECO:0008006" key="3">
    <source>
        <dbReference type="Google" id="ProtNLM"/>
    </source>
</evidence>
<dbReference type="Gene3D" id="3.20.20.370">
    <property type="entry name" value="Glycoside hydrolase/deacetylase"/>
    <property type="match status" value="1"/>
</dbReference>
<sequence length="320" mass="36790">QFVVFSWDGAGEDELGLMSRFRAVGREVGATQTFFLSGLYLLPEREADRYRPPGHRRGASDISYLRDEHIRRTITQLRLAWLEGNEIGTHFNGHFCGPSGVGSWSAAQWRSEISQAKWFVKNWRTTTGWTDLPSLPFDYDKELIGGRTPCLQGRRNLRKAARGMGFRYDSSGNGTQIWPRKTGGLWDIPLQRVPFPGRGFEVLSMDYNFMANQSASTSGPRSMRPAWRRQTYNGLMRGFHRAYHGNRAPLIIGNHFQRWNGGIYMRAVEDVMRNVCTKPEVLCVSFRRLTDWLDVQDPAVLRELRRLPVGQAPRTTWPRH</sequence>
<dbReference type="InterPro" id="IPR052740">
    <property type="entry name" value="CE4"/>
</dbReference>
<keyword evidence="2" id="KW-1185">Reference proteome</keyword>
<comment type="caution">
    <text evidence="1">The sequence shown here is derived from an EMBL/GenBank/DDBJ whole genome shotgun (WGS) entry which is preliminary data.</text>
</comment>
<dbReference type="EMBL" id="JBHTIR010004212">
    <property type="protein sequence ID" value="MFD0856664.1"/>
    <property type="molecule type" value="Genomic_DNA"/>
</dbReference>